<evidence type="ECO:0000256" key="8">
    <source>
        <dbReference type="ARBA" id="ARBA00022723"/>
    </source>
</evidence>
<dbReference type="InterPro" id="IPR000399">
    <property type="entry name" value="TPP-bd_CS"/>
</dbReference>
<dbReference type="InterPro" id="IPR012001">
    <property type="entry name" value="Thiamin_PyroP_enz_TPP-bd_dom"/>
</dbReference>
<dbReference type="InterPro" id="IPR011766">
    <property type="entry name" value="TPP_enzyme_TPP-bd"/>
</dbReference>
<evidence type="ECO:0000256" key="7">
    <source>
        <dbReference type="ARBA" id="ARBA00022630"/>
    </source>
</evidence>
<keyword evidence="9" id="KW-0274">FAD</keyword>
<dbReference type="PROSITE" id="PS00187">
    <property type="entry name" value="TPP_ENZYMES"/>
    <property type="match status" value="1"/>
</dbReference>
<evidence type="ECO:0000256" key="11">
    <source>
        <dbReference type="ARBA" id="ARBA00023304"/>
    </source>
</evidence>
<reference evidence="18 19" key="1">
    <citation type="submission" date="2018-06" db="EMBL/GenBank/DDBJ databases">
        <authorList>
            <consortium name="Pathogen Informatics"/>
            <person name="Doyle S."/>
        </authorList>
    </citation>
    <scope>NUCLEOTIDE SEQUENCE [LARGE SCALE GENOMIC DNA]</scope>
    <source>
        <strain evidence="18 19">NCTC10821</strain>
    </source>
</reference>
<keyword evidence="11" id="KW-0028">Amino-acid biosynthesis</keyword>
<evidence type="ECO:0000256" key="5">
    <source>
        <dbReference type="ARBA" id="ARBA00007812"/>
    </source>
</evidence>
<feature type="domain" description="Thiamine pyrophosphate enzyme N-terminal TPP-binding" evidence="17">
    <location>
        <begin position="24"/>
        <end position="138"/>
    </location>
</feature>
<feature type="domain" description="Thiamine pyrophosphate enzyme central" evidence="15">
    <location>
        <begin position="218"/>
        <end position="343"/>
    </location>
</feature>
<dbReference type="GO" id="GO:0030976">
    <property type="term" value="F:thiamine pyrophosphate binding"/>
    <property type="evidence" value="ECO:0007669"/>
    <property type="project" value="InterPro"/>
</dbReference>
<evidence type="ECO:0000256" key="14">
    <source>
        <dbReference type="SAM" id="MobiDB-lite"/>
    </source>
</evidence>
<evidence type="ECO:0000313" key="19">
    <source>
        <dbReference type="Proteomes" id="UP000254978"/>
    </source>
</evidence>
<proteinExistence type="inferred from homology"/>
<evidence type="ECO:0000313" key="18">
    <source>
        <dbReference type="EMBL" id="STZ57791.1"/>
    </source>
</evidence>
<evidence type="ECO:0000256" key="4">
    <source>
        <dbReference type="ARBA" id="ARBA00005025"/>
    </source>
</evidence>
<evidence type="ECO:0000256" key="9">
    <source>
        <dbReference type="ARBA" id="ARBA00022827"/>
    </source>
</evidence>
<feature type="domain" description="Thiamine pyrophosphate enzyme TPP-binding" evidence="16">
    <location>
        <begin position="420"/>
        <end position="550"/>
    </location>
</feature>
<dbReference type="GO" id="GO:0009099">
    <property type="term" value="P:L-valine biosynthetic process"/>
    <property type="evidence" value="ECO:0007669"/>
    <property type="project" value="UniProtKB-UniPathway"/>
</dbReference>
<keyword evidence="18" id="KW-0012">Acyltransferase</keyword>
<gene>
    <name evidence="18" type="primary">xsc</name>
    <name evidence="18" type="ORF">NCTC10821_01295</name>
</gene>
<dbReference type="AlphaFoldDB" id="A0A378TAH2"/>
<evidence type="ECO:0000256" key="1">
    <source>
        <dbReference type="ARBA" id="ARBA00001946"/>
    </source>
</evidence>
<evidence type="ECO:0000256" key="2">
    <source>
        <dbReference type="ARBA" id="ARBA00001964"/>
    </source>
</evidence>
<dbReference type="InterPro" id="IPR012000">
    <property type="entry name" value="Thiamin_PyroP_enz_cen_dom"/>
</dbReference>
<feature type="region of interest" description="Disordered" evidence="14">
    <location>
        <begin position="1"/>
        <end position="22"/>
    </location>
</feature>
<evidence type="ECO:0000256" key="12">
    <source>
        <dbReference type="ARBA" id="ARBA00048670"/>
    </source>
</evidence>
<name>A0A378TAH2_9MYCO</name>
<dbReference type="Pfam" id="PF02775">
    <property type="entry name" value="TPP_enzyme_C"/>
    <property type="match status" value="1"/>
</dbReference>
<keyword evidence="10 13" id="KW-0786">Thiamine pyrophosphate</keyword>
<dbReference type="Pfam" id="PF00205">
    <property type="entry name" value="TPP_enzyme_M"/>
    <property type="match status" value="1"/>
</dbReference>
<dbReference type="SUPFAM" id="SSF52467">
    <property type="entry name" value="DHS-like NAD/FAD-binding domain"/>
    <property type="match status" value="1"/>
</dbReference>
<evidence type="ECO:0000256" key="13">
    <source>
        <dbReference type="RuleBase" id="RU362132"/>
    </source>
</evidence>
<comment type="catalytic activity">
    <reaction evidence="12">
        <text>2 pyruvate + H(+) = (2S)-2-acetolactate + CO2</text>
        <dbReference type="Rhea" id="RHEA:25249"/>
        <dbReference type="ChEBI" id="CHEBI:15361"/>
        <dbReference type="ChEBI" id="CHEBI:15378"/>
        <dbReference type="ChEBI" id="CHEBI:16526"/>
        <dbReference type="ChEBI" id="CHEBI:58476"/>
        <dbReference type="EC" id="2.2.1.6"/>
    </reaction>
</comment>
<keyword evidence="18" id="KW-0808">Transferase</keyword>
<comment type="pathway">
    <text evidence="3">Amino-acid biosynthesis; L-isoleucine biosynthesis; L-isoleucine from 2-oxobutanoate: step 1/4.</text>
</comment>
<comment type="cofactor">
    <cofactor evidence="1">
        <name>Mg(2+)</name>
        <dbReference type="ChEBI" id="CHEBI:18420"/>
    </cofactor>
</comment>
<keyword evidence="19" id="KW-1185">Reference proteome</keyword>
<dbReference type="EC" id="2.2.1.6" evidence="6"/>
<dbReference type="GO" id="GO:0050660">
    <property type="term" value="F:flavin adenine dinucleotide binding"/>
    <property type="evidence" value="ECO:0007669"/>
    <property type="project" value="TreeGrafter"/>
</dbReference>
<dbReference type="Proteomes" id="UP000254978">
    <property type="component" value="Unassembled WGS sequence"/>
</dbReference>
<comment type="cofactor">
    <cofactor evidence="2">
        <name>thiamine diphosphate</name>
        <dbReference type="ChEBI" id="CHEBI:58937"/>
    </cofactor>
</comment>
<dbReference type="Gene3D" id="3.40.50.1220">
    <property type="entry name" value="TPP-binding domain"/>
    <property type="match status" value="1"/>
</dbReference>
<keyword evidence="7" id="KW-0285">Flavoprotein</keyword>
<dbReference type="GO" id="GO:0000287">
    <property type="term" value="F:magnesium ion binding"/>
    <property type="evidence" value="ECO:0007669"/>
    <property type="project" value="InterPro"/>
</dbReference>
<dbReference type="FunFam" id="3.40.50.970:FF:000007">
    <property type="entry name" value="Acetolactate synthase"/>
    <property type="match status" value="1"/>
</dbReference>
<organism evidence="18 19">
    <name type="scientific">Mycolicibacterium tokaiense</name>
    <dbReference type="NCBI Taxonomy" id="39695"/>
    <lineage>
        <taxon>Bacteria</taxon>
        <taxon>Bacillati</taxon>
        <taxon>Actinomycetota</taxon>
        <taxon>Actinomycetes</taxon>
        <taxon>Mycobacteriales</taxon>
        <taxon>Mycobacteriaceae</taxon>
        <taxon>Mycolicibacterium</taxon>
    </lineage>
</organism>
<dbReference type="GO" id="GO:0005948">
    <property type="term" value="C:acetolactate synthase complex"/>
    <property type="evidence" value="ECO:0007669"/>
    <property type="project" value="TreeGrafter"/>
</dbReference>
<protein>
    <recommendedName>
        <fullName evidence="6">acetolactate synthase</fullName>
        <ecNumber evidence="6">2.2.1.6</ecNumber>
    </recommendedName>
</protein>
<dbReference type="CDD" id="cd07035">
    <property type="entry name" value="TPP_PYR_POX_like"/>
    <property type="match status" value="1"/>
</dbReference>
<comment type="pathway">
    <text evidence="4">Amino-acid biosynthesis; L-valine biosynthesis; L-valine from pyruvate: step 1/4.</text>
</comment>
<accession>A0A378TAH2</accession>
<dbReference type="Gene3D" id="3.40.50.970">
    <property type="match status" value="2"/>
</dbReference>
<evidence type="ECO:0000256" key="10">
    <source>
        <dbReference type="ARBA" id="ARBA00023052"/>
    </source>
</evidence>
<evidence type="ECO:0000259" key="17">
    <source>
        <dbReference type="Pfam" id="PF02776"/>
    </source>
</evidence>
<dbReference type="GO" id="GO:0016746">
    <property type="term" value="F:acyltransferase activity"/>
    <property type="evidence" value="ECO:0007669"/>
    <property type="project" value="UniProtKB-KW"/>
</dbReference>
<dbReference type="GO" id="GO:0009097">
    <property type="term" value="P:isoleucine biosynthetic process"/>
    <property type="evidence" value="ECO:0007669"/>
    <property type="project" value="UniProtKB-UniPathway"/>
</dbReference>
<keyword evidence="11" id="KW-0100">Branched-chain amino acid biosynthesis</keyword>
<comment type="similarity">
    <text evidence="5 13">Belongs to the TPP enzyme family.</text>
</comment>
<evidence type="ECO:0000256" key="3">
    <source>
        <dbReference type="ARBA" id="ARBA00004974"/>
    </source>
</evidence>
<dbReference type="UniPathway" id="UPA00047">
    <property type="reaction ID" value="UER00055"/>
</dbReference>
<evidence type="ECO:0000259" key="16">
    <source>
        <dbReference type="Pfam" id="PF02775"/>
    </source>
</evidence>
<dbReference type="CDD" id="cd02004">
    <property type="entry name" value="TPP_BZL_OCoD_HPCL"/>
    <property type="match status" value="1"/>
</dbReference>
<dbReference type="InterPro" id="IPR029035">
    <property type="entry name" value="DHS-like_NAD/FAD-binding_dom"/>
</dbReference>
<dbReference type="Pfam" id="PF02776">
    <property type="entry name" value="TPP_enzyme_N"/>
    <property type="match status" value="1"/>
</dbReference>
<dbReference type="PANTHER" id="PTHR18968">
    <property type="entry name" value="THIAMINE PYROPHOSPHATE ENZYMES"/>
    <property type="match status" value="1"/>
</dbReference>
<dbReference type="InterPro" id="IPR029061">
    <property type="entry name" value="THDP-binding"/>
</dbReference>
<dbReference type="GO" id="GO:0003984">
    <property type="term" value="F:acetolactate synthase activity"/>
    <property type="evidence" value="ECO:0007669"/>
    <property type="project" value="UniProtKB-EC"/>
</dbReference>
<dbReference type="SUPFAM" id="SSF52518">
    <property type="entry name" value="Thiamin diphosphate-binding fold (THDP-binding)"/>
    <property type="match status" value="2"/>
</dbReference>
<dbReference type="UniPathway" id="UPA00049">
    <property type="reaction ID" value="UER00059"/>
</dbReference>
<evidence type="ECO:0000259" key="15">
    <source>
        <dbReference type="Pfam" id="PF00205"/>
    </source>
</evidence>
<dbReference type="InterPro" id="IPR045229">
    <property type="entry name" value="TPP_enz"/>
</dbReference>
<keyword evidence="8" id="KW-0479">Metal-binding</keyword>
<dbReference type="OrthoDB" id="4494979at2"/>
<evidence type="ECO:0000256" key="6">
    <source>
        <dbReference type="ARBA" id="ARBA00013145"/>
    </source>
</evidence>
<dbReference type="EMBL" id="UGQT01000001">
    <property type="protein sequence ID" value="STZ57791.1"/>
    <property type="molecule type" value="Genomic_DNA"/>
</dbReference>
<sequence>MDSGSRIRNHASQHRKGDPVPETTVAHLIAARLRAQGVRRIFGLCGGHIQPLWDAAARAGVEIIDVRHEAAAVYMAHATADLTGELSVAMVTAGPGLTNAVTAISNAYVGRSPVLVLSGRPPRPQTGMGGMQDIAQAEIVRPICRLAEQVSERHHVIPRLDKAIAAALGAATGATGPAYLDFPTDLLDEQVHDADVPALAMHRREAVVAAPDPVSVGQAATLIAESARIVVIGGRSVRTAGPQVRSFLDRTQALYLDSGESRGVIRDDVPGFVPAVRGRAMAEADLVITLARRLDFQLGYGSPAVFSPHARFLRIGTCFEELGENRRGDVEVHGTTAAVLTALADAAPAAPDLVWVQEMQRANTIRRDKLTAALLDTTPADDGLMSPNVVIGAVNALLTDRSVAIADGGDILSFARVGLKPVDYLDCGALGCLGVGVPFAVAAALERPAEPVIAVIGDGSFGFTAMEVDTAVRHGAKAVFVVANNQAWNIERHDQVDRFDNNLVGVDLPGCRYDQLARSLGAHGERVEDPDDLAGALTRALDNAPAVVDVLVSRTPKSADYLGGLAAVPPRQAVGPWNAAEVKRYVVGGTRGDTT</sequence>
<dbReference type="PANTHER" id="PTHR18968:SF166">
    <property type="entry name" value="2-HYDROXYACYL-COA LYASE 2"/>
    <property type="match status" value="1"/>
</dbReference>